<evidence type="ECO:0000256" key="1">
    <source>
        <dbReference type="SAM" id="MobiDB-lite"/>
    </source>
</evidence>
<dbReference type="Gene3D" id="1.20.1280.50">
    <property type="match status" value="1"/>
</dbReference>
<organism evidence="2 3">
    <name type="scientific">Neolentinus lepideus HHB14362 ss-1</name>
    <dbReference type="NCBI Taxonomy" id="1314782"/>
    <lineage>
        <taxon>Eukaryota</taxon>
        <taxon>Fungi</taxon>
        <taxon>Dikarya</taxon>
        <taxon>Basidiomycota</taxon>
        <taxon>Agaricomycotina</taxon>
        <taxon>Agaricomycetes</taxon>
        <taxon>Gloeophyllales</taxon>
        <taxon>Gloeophyllaceae</taxon>
        <taxon>Neolentinus</taxon>
    </lineage>
</organism>
<accession>A0A165N4C8</accession>
<feature type="compositionally biased region" description="Basic and acidic residues" evidence="1">
    <location>
        <begin position="73"/>
        <end position="82"/>
    </location>
</feature>
<evidence type="ECO:0000313" key="3">
    <source>
        <dbReference type="Proteomes" id="UP000076761"/>
    </source>
</evidence>
<reference evidence="2 3" key="1">
    <citation type="journal article" date="2016" name="Mol. Biol. Evol.">
        <title>Comparative Genomics of Early-Diverging Mushroom-Forming Fungi Provides Insights into the Origins of Lignocellulose Decay Capabilities.</title>
        <authorList>
            <person name="Nagy L.G."/>
            <person name="Riley R."/>
            <person name="Tritt A."/>
            <person name="Adam C."/>
            <person name="Daum C."/>
            <person name="Floudas D."/>
            <person name="Sun H."/>
            <person name="Yadav J.S."/>
            <person name="Pangilinan J."/>
            <person name="Larsson K.H."/>
            <person name="Matsuura K."/>
            <person name="Barry K."/>
            <person name="Labutti K."/>
            <person name="Kuo R."/>
            <person name="Ohm R.A."/>
            <person name="Bhattacharya S.S."/>
            <person name="Shirouzu T."/>
            <person name="Yoshinaga Y."/>
            <person name="Martin F.M."/>
            <person name="Grigoriev I.V."/>
            <person name="Hibbett D.S."/>
        </authorList>
    </citation>
    <scope>NUCLEOTIDE SEQUENCE [LARGE SCALE GENOMIC DNA]</scope>
    <source>
        <strain evidence="2 3">HHB14362 ss-1</strain>
    </source>
</reference>
<proteinExistence type="predicted"/>
<gene>
    <name evidence="2" type="ORF">NEOLEDRAFT_1173185</name>
</gene>
<keyword evidence="3" id="KW-1185">Reference proteome</keyword>
<dbReference type="EMBL" id="KV425648">
    <property type="protein sequence ID" value="KZT19162.1"/>
    <property type="molecule type" value="Genomic_DNA"/>
</dbReference>
<name>A0A165N4C8_9AGAM</name>
<evidence type="ECO:0000313" key="2">
    <source>
        <dbReference type="EMBL" id="KZT19162.1"/>
    </source>
</evidence>
<dbReference type="AlphaFoldDB" id="A0A165N4C8"/>
<feature type="region of interest" description="Disordered" evidence="1">
    <location>
        <begin position="48"/>
        <end position="93"/>
    </location>
</feature>
<sequence>MSKGTLSTPKGKPIHNVRSSLENEETSERTIGSLRTYDELKAPVVKHSNEKAQTIKDYEGHDDHAIMSGKKRPYSDVEKENVPQEQASKRRVAQRTFDNRNTPTVQTLHYTDIPVATHDTSEVSTILRKARRSKAHASDIKEPRHTRIDDLPCELLVEVMWMYLLDAWLSGVSGTRLWATISLVCKGWRALVQNTPKLWSNIPVDTTSLTLLEAALTCSEATPLCLCGPLTGPNMEKKLELISRASSRIETLEIMTNAIDQLEKLEWDAAIGMPALKELFIKIPWCGAGMDSPSLSRFRSQQLTRLHLQEFTFQSFAPLLHDSITDLSLTGRYISLTPGELLHALAKTPQLRRLHATVRNLGVVVADGPLRQVKLAKLEELHLEIGSADDAMVLEYLDMPNINSAEVTIWKPWEDEDIPQVMASVAPLINRLTATGRGRLAQFGTLGPNVLSMRIFDPETMEKTQKPIVDLRFILWDQCISVAQMAEYLAPALGCVEDLVVEDGSYQSQAVTNWYDLFELMAQVETVCVYGNGIRTMPWGFVRCRPGETTYRPIFPGVESVTLDSIDFKLECPDCPATYLGHLISSFECRGNGNNCKDLTIHDGMNIHALGIDQLREFVEDVRWQASVSQTDLQRLES</sequence>
<feature type="compositionally biased region" description="Basic and acidic residues" evidence="1">
    <location>
        <begin position="48"/>
        <end position="65"/>
    </location>
</feature>
<protein>
    <submittedName>
        <fullName evidence="2">Uncharacterized protein</fullName>
    </submittedName>
</protein>
<dbReference type="InParanoid" id="A0A165N4C8"/>
<feature type="region of interest" description="Disordered" evidence="1">
    <location>
        <begin position="1"/>
        <end position="35"/>
    </location>
</feature>
<dbReference type="OrthoDB" id="2884925at2759"/>
<dbReference type="Proteomes" id="UP000076761">
    <property type="component" value="Unassembled WGS sequence"/>
</dbReference>